<evidence type="ECO:0000313" key="2">
    <source>
        <dbReference type="Proteomes" id="UP000644507"/>
    </source>
</evidence>
<gene>
    <name evidence="1" type="ORF">GCM10007100_06730</name>
</gene>
<dbReference type="EMBL" id="BMXI01000002">
    <property type="protein sequence ID" value="GHC44142.1"/>
    <property type="molecule type" value="Genomic_DNA"/>
</dbReference>
<reference evidence="1" key="2">
    <citation type="submission" date="2020-09" db="EMBL/GenBank/DDBJ databases">
        <authorList>
            <person name="Sun Q."/>
            <person name="Kim S."/>
        </authorList>
    </citation>
    <scope>NUCLEOTIDE SEQUENCE</scope>
    <source>
        <strain evidence="1">KCTC 12988</strain>
    </source>
</reference>
<name>A0A918TF78_9BACT</name>
<accession>A0A918TF78</accession>
<dbReference type="SUPFAM" id="SSF81301">
    <property type="entry name" value="Nucleotidyltransferase"/>
    <property type="match status" value="1"/>
</dbReference>
<reference evidence="1" key="1">
    <citation type="journal article" date="2014" name="Int. J. Syst. Evol. Microbiol.">
        <title>Complete genome sequence of Corynebacterium casei LMG S-19264T (=DSM 44701T), isolated from a smear-ripened cheese.</title>
        <authorList>
            <consortium name="US DOE Joint Genome Institute (JGI-PGF)"/>
            <person name="Walter F."/>
            <person name="Albersmeier A."/>
            <person name="Kalinowski J."/>
            <person name="Ruckert C."/>
        </authorList>
    </citation>
    <scope>NUCLEOTIDE SEQUENCE</scope>
    <source>
        <strain evidence="1">KCTC 12988</strain>
    </source>
</reference>
<organism evidence="1 2">
    <name type="scientific">Roseibacillus persicicus</name>
    <dbReference type="NCBI Taxonomy" id="454148"/>
    <lineage>
        <taxon>Bacteria</taxon>
        <taxon>Pseudomonadati</taxon>
        <taxon>Verrucomicrobiota</taxon>
        <taxon>Verrucomicrobiia</taxon>
        <taxon>Verrucomicrobiales</taxon>
        <taxon>Verrucomicrobiaceae</taxon>
        <taxon>Roseibacillus</taxon>
    </lineage>
</organism>
<protein>
    <submittedName>
        <fullName evidence="1">Uncharacterized protein</fullName>
    </submittedName>
</protein>
<sequence>MTGDEALLSLLRLFAELKIPHMLVGSYSTNFYGIPRATKDADLVLQVESQKLATLFRKLPPGIRMDEQSFFEMVTATRKELLHVEGSSFQIELFHLSDDEFDQTRFEHRVAVDYHEGVSTYLPRVEDVIVQKLRWAEGGKRQKDFDDVVSVLKVHEPIDFSYIEAWCAKHNSLKFLAEAREAAGV</sequence>
<proteinExistence type="predicted"/>
<keyword evidence="2" id="KW-1185">Reference proteome</keyword>
<dbReference type="InterPro" id="IPR043519">
    <property type="entry name" value="NT_sf"/>
</dbReference>
<evidence type="ECO:0000313" key="1">
    <source>
        <dbReference type="EMBL" id="GHC44142.1"/>
    </source>
</evidence>
<dbReference type="Gene3D" id="3.30.460.40">
    <property type="match status" value="1"/>
</dbReference>
<dbReference type="Proteomes" id="UP000644507">
    <property type="component" value="Unassembled WGS sequence"/>
</dbReference>
<comment type="caution">
    <text evidence="1">The sequence shown here is derived from an EMBL/GenBank/DDBJ whole genome shotgun (WGS) entry which is preliminary data.</text>
</comment>
<dbReference type="AlphaFoldDB" id="A0A918TF78"/>